<dbReference type="Pfam" id="PF01544">
    <property type="entry name" value="CorA"/>
    <property type="match status" value="1"/>
</dbReference>
<keyword evidence="10 11" id="KW-0472">Membrane</keyword>
<feature type="transmembrane region" description="Helical" evidence="11">
    <location>
        <begin position="293"/>
        <end position="312"/>
    </location>
</feature>
<gene>
    <name evidence="12" type="ORF">NEJAP_3281</name>
</gene>
<organism evidence="12 13">
    <name type="scientific">Neptunomonas japonica JAMM 1380</name>
    <dbReference type="NCBI Taxonomy" id="1441457"/>
    <lineage>
        <taxon>Bacteria</taxon>
        <taxon>Pseudomonadati</taxon>
        <taxon>Pseudomonadota</taxon>
        <taxon>Gammaproteobacteria</taxon>
        <taxon>Oceanospirillales</taxon>
        <taxon>Oceanospirillaceae</taxon>
        <taxon>Neptunomonas</taxon>
    </lineage>
</organism>
<evidence type="ECO:0000256" key="11">
    <source>
        <dbReference type="SAM" id="Phobius"/>
    </source>
</evidence>
<feature type="transmembrane region" description="Helical" evidence="11">
    <location>
        <begin position="257"/>
        <end position="281"/>
    </location>
</feature>
<dbReference type="InterPro" id="IPR045861">
    <property type="entry name" value="CorA_cytoplasmic_dom"/>
</dbReference>
<evidence type="ECO:0000256" key="3">
    <source>
        <dbReference type="ARBA" id="ARBA00022448"/>
    </source>
</evidence>
<dbReference type="Gene3D" id="3.30.460.20">
    <property type="entry name" value="CorA soluble domain-like"/>
    <property type="match status" value="1"/>
</dbReference>
<dbReference type="GO" id="GO:0015087">
    <property type="term" value="F:cobalt ion transmembrane transporter activity"/>
    <property type="evidence" value="ECO:0007669"/>
    <property type="project" value="TreeGrafter"/>
</dbReference>
<keyword evidence="5" id="KW-0997">Cell inner membrane</keyword>
<evidence type="ECO:0000256" key="1">
    <source>
        <dbReference type="ARBA" id="ARBA00004651"/>
    </source>
</evidence>
<comment type="subcellular location">
    <subcellularLocation>
        <location evidence="1">Cell membrane</location>
        <topology evidence="1">Multi-pass membrane protein</topology>
    </subcellularLocation>
</comment>
<keyword evidence="13" id="KW-1185">Reference proteome</keyword>
<keyword evidence="6 11" id="KW-0812">Transmembrane</keyword>
<dbReference type="GO" id="GO:0015095">
    <property type="term" value="F:magnesium ion transmembrane transporter activity"/>
    <property type="evidence" value="ECO:0007669"/>
    <property type="project" value="TreeGrafter"/>
</dbReference>
<evidence type="ECO:0000256" key="7">
    <source>
        <dbReference type="ARBA" id="ARBA00022833"/>
    </source>
</evidence>
<name>A0A7R6PCJ5_9GAMM</name>
<evidence type="ECO:0000256" key="2">
    <source>
        <dbReference type="ARBA" id="ARBA00009765"/>
    </source>
</evidence>
<dbReference type="AlphaFoldDB" id="A0A7R6PCJ5"/>
<dbReference type="PANTHER" id="PTHR46494:SF3">
    <property type="entry name" value="ZINC TRANSPORT PROTEIN ZNTB"/>
    <property type="match status" value="1"/>
</dbReference>
<keyword evidence="3" id="KW-0813">Transport</keyword>
<protein>
    <submittedName>
        <fullName evidence="12">Zinc transporter</fullName>
    </submittedName>
</protein>
<keyword evidence="9" id="KW-0406">Ion transport</keyword>
<keyword evidence="4" id="KW-1003">Cell membrane</keyword>
<dbReference type="SUPFAM" id="SSF144083">
    <property type="entry name" value="Magnesium transport protein CorA, transmembrane region"/>
    <property type="match status" value="1"/>
</dbReference>
<evidence type="ECO:0000256" key="10">
    <source>
        <dbReference type="ARBA" id="ARBA00023136"/>
    </source>
</evidence>
<reference evidence="12 13" key="1">
    <citation type="journal article" date="2008" name="Int. J. Syst. Evol. Microbiol.">
        <title>Neptunomonas japonica sp. nov., an Osedax japonicus symbiont-like bacterium isolated from sediment adjacent to sperm whale carcasses off Kagoshima, Japan.</title>
        <authorList>
            <person name="Miyazaki M."/>
            <person name="Nogi Y."/>
            <person name="Fujiwara Y."/>
            <person name="Kawato M."/>
            <person name="Kubokawa K."/>
            <person name="Horikoshi K."/>
        </authorList>
    </citation>
    <scope>NUCLEOTIDE SEQUENCE [LARGE SCALE GENOMIC DNA]</scope>
    <source>
        <strain evidence="12 13">JAMM 1380</strain>
    </source>
</reference>
<dbReference type="GO" id="GO:0005886">
    <property type="term" value="C:plasma membrane"/>
    <property type="evidence" value="ECO:0007669"/>
    <property type="project" value="UniProtKB-SubCell"/>
</dbReference>
<evidence type="ECO:0000256" key="4">
    <source>
        <dbReference type="ARBA" id="ARBA00022475"/>
    </source>
</evidence>
<dbReference type="GO" id="GO:0000287">
    <property type="term" value="F:magnesium ion binding"/>
    <property type="evidence" value="ECO:0007669"/>
    <property type="project" value="TreeGrafter"/>
</dbReference>
<sequence length="317" mass="36239">MQGLIHALELDNKGGASLLTSPFKTSSAVQWIHLDFTEHDAINWLREESGVDSIIADALLSEESRPRYNEYEDGALIILRGVNMSPESDPEDMVSIRLWIDKDRIISTRCRVLLSVQDTYRSLLAGKGPQNSGEFITSLCDKLVDRVSSFVDRVDEQVTQLEEEAIENPSRGKRKIISDLKRQIIALRRYLLPQRETFIAISKSNNEIFNNRHRLITEEVTEHLMRKLDHLESINERINVILEQLASNSSEMLNERMYLLSLITALFLPLGFLTGLLGVNIAGMPGTESPSAFWYFVIILITISGGIFWYFYSRKWM</sequence>
<evidence type="ECO:0000256" key="6">
    <source>
        <dbReference type="ARBA" id="ARBA00022692"/>
    </source>
</evidence>
<dbReference type="Proteomes" id="UP000595332">
    <property type="component" value="Chromosome"/>
</dbReference>
<dbReference type="PANTHER" id="PTHR46494">
    <property type="entry name" value="CORA FAMILY METAL ION TRANSPORTER (EUROFUNG)"/>
    <property type="match status" value="1"/>
</dbReference>
<keyword evidence="8 11" id="KW-1133">Transmembrane helix</keyword>
<evidence type="ECO:0000256" key="8">
    <source>
        <dbReference type="ARBA" id="ARBA00022989"/>
    </source>
</evidence>
<accession>A0A7R6PCJ5</accession>
<dbReference type="RefSeq" id="WP_201348338.1">
    <property type="nucleotide sequence ID" value="NZ_AP014546.1"/>
</dbReference>
<dbReference type="KEGG" id="njp:NEJAP_3281"/>
<evidence type="ECO:0000256" key="5">
    <source>
        <dbReference type="ARBA" id="ARBA00022519"/>
    </source>
</evidence>
<dbReference type="GO" id="GO:0050897">
    <property type="term" value="F:cobalt ion binding"/>
    <property type="evidence" value="ECO:0007669"/>
    <property type="project" value="TreeGrafter"/>
</dbReference>
<dbReference type="Gene3D" id="1.20.58.340">
    <property type="entry name" value="Magnesium transport protein CorA, transmembrane region"/>
    <property type="match status" value="2"/>
</dbReference>
<evidence type="ECO:0000256" key="9">
    <source>
        <dbReference type="ARBA" id="ARBA00023065"/>
    </source>
</evidence>
<dbReference type="CDD" id="cd12833">
    <property type="entry name" value="ZntB-like_1"/>
    <property type="match status" value="1"/>
</dbReference>
<dbReference type="EMBL" id="AP014546">
    <property type="protein sequence ID" value="BBB31219.1"/>
    <property type="molecule type" value="Genomic_DNA"/>
</dbReference>
<dbReference type="SUPFAM" id="SSF143865">
    <property type="entry name" value="CorA soluble domain-like"/>
    <property type="match status" value="1"/>
</dbReference>
<evidence type="ECO:0000313" key="13">
    <source>
        <dbReference type="Proteomes" id="UP000595332"/>
    </source>
</evidence>
<comment type="similarity">
    <text evidence="2">Belongs to the CorA metal ion transporter (MIT) (TC 1.A.35) family.</text>
</comment>
<keyword evidence="7" id="KW-0862">Zinc</keyword>
<dbReference type="InterPro" id="IPR045863">
    <property type="entry name" value="CorA_TM1_TM2"/>
</dbReference>
<proteinExistence type="inferred from homology"/>
<dbReference type="InterPro" id="IPR002523">
    <property type="entry name" value="MgTranspt_CorA/ZnTranspt_ZntB"/>
</dbReference>
<evidence type="ECO:0000313" key="12">
    <source>
        <dbReference type="EMBL" id="BBB31219.1"/>
    </source>
</evidence>